<evidence type="ECO:0000313" key="2">
    <source>
        <dbReference type="EMBL" id="CAE0242809.1"/>
    </source>
</evidence>
<evidence type="ECO:0000313" key="3">
    <source>
        <dbReference type="EMBL" id="CAE0242826.1"/>
    </source>
</evidence>
<dbReference type="EMBL" id="HBIB01008059">
    <property type="protein sequence ID" value="CAE0242809.1"/>
    <property type="molecule type" value="Transcribed_RNA"/>
</dbReference>
<dbReference type="AlphaFoldDB" id="A0A7S3D0K6"/>
<feature type="compositionally biased region" description="Basic and acidic residues" evidence="1">
    <location>
        <begin position="183"/>
        <end position="193"/>
    </location>
</feature>
<reference evidence="3" key="1">
    <citation type="submission" date="2021-01" db="EMBL/GenBank/DDBJ databases">
        <authorList>
            <person name="Corre E."/>
            <person name="Pelletier E."/>
            <person name="Niang G."/>
            <person name="Scheremetjew M."/>
            <person name="Finn R."/>
            <person name="Kale V."/>
            <person name="Holt S."/>
            <person name="Cochrane G."/>
            <person name="Meng A."/>
            <person name="Brown T."/>
            <person name="Cohen L."/>
        </authorList>
    </citation>
    <scope>NUCLEOTIDE SEQUENCE</scope>
    <source>
        <strain evidence="3">NIES-2562</strain>
    </source>
</reference>
<evidence type="ECO:0000256" key="1">
    <source>
        <dbReference type="SAM" id="MobiDB-lite"/>
    </source>
</evidence>
<name>A0A7S3D0K6_9EUKA</name>
<dbReference type="EMBL" id="HBIB01008081">
    <property type="protein sequence ID" value="CAE0242826.1"/>
    <property type="molecule type" value="Transcribed_RNA"/>
</dbReference>
<organism evidence="3">
    <name type="scientific">Palpitomonas bilix</name>
    <dbReference type="NCBI Taxonomy" id="652834"/>
    <lineage>
        <taxon>Eukaryota</taxon>
        <taxon>Eukaryota incertae sedis</taxon>
    </lineage>
</organism>
<sequence length="411" mass="46157">MELHDFFRDLDLVKEKWVKIAPKPERDAFKRLAGDNPSRPPTAPKTPTTYEALYSRVSKYAEDMGNSIKVPQRKTLDVFTKIMKLYRDLVPEDGLQKLRDWCKNADDQKQKDLLRVFRSIRAYKQVTAKGSLYRESVQSAVDASKGVVVRNRPASAALRQLKKEEDEASARPSSSRPSSAPGKKGETGKREGPESVVTTTSINLASSVKSKMSKSTVPLAWGNPSVPHRRDPRQQYGRTWDASTFEPATRMLSKAQMHRHLSTLTLDGANSKQGKQTSSYYRDFCNVQRPTHEIGADISRQLKERMRGSTVPLTMSKSSKFVSNYEEGNRQVEEAFKSGTLPQTAPLTLDLYSSAAVGAVTNLPTKDKNLALLERKIRKAMYERKDDPKATIGGASRIPKLEFMPVGQNRY</sequence>
<proteinExistence type="predicted"/>
<gene>
    <name evidence="2" type="ORF">PBIL07802_LOCUS4974</name>
    <name evidence="3" type="ORF">PBIL07802_LOCUS4991</name>
</gene>
<feature type="region of interest" description="Disordered" evidence="1">
    <location>
        <begin position="28"/>
        <end position="48"/>
    </location>
</feature>
<feature type="region of interest" description="Disordered" evidence="1">
    <location>
        <begin position="158"/>
        <end position="198"/>
    </location>
</feature>
<accession>A0A7S3D0K6</accession>
<feature type="region of interest" description="Disordered" evidence="1">
    <location>
        <begin position="215"/>
        <end position="234"/>
    </location>
</feature>
<feature type="compositionally biased region" description="Low complexity" evidence="1">
    <location>
        <begin position="170"/>
        <end position="181"/>
    </location>
</feature>
<protein>
    <submittedName>
        <fullName evidence="3">Uncharacterized protein</fullName>
    </submittedName>
</protein>